<dbReference type="SMART" id="SM00360">
    <property type="entry name" value="RRM"/>
    <property type="match status" value="2"/>
</dbReference>
<evidence type="ECO:0000313" key="5">
    <source>
        <dbReference type="EMBL" id="KAJ2844169.1"/>
    </source>
</evidence>
<dbReference type="PANTHER" id="PTHR48025:SF1">
    <property type="entry name" value="RRM DOMAIN-CONTAINING PROTEIN"/>
    <property type="match status" value="1"/>
</dbReference>
<organism evidence="5 6">
    <name type="scientific">Coemansia brasiliensis</name>
    <dbReference type="NCBI Taxonomy" id="2650707"/>
    <lineage>
        <taxon>Eukaryota</taxon>
        <taxon>Fungi</taxon>
        <taxon>Fungi incertae sedis</taxon>
        <taxon>Zoopagomycota</taxon>
        <taxon>Kickxellomycotina</taxon>
        <taxon>Kickxellomycetes</taxon>
        <taxon>Kickxellales</taxon>
        <taxon>Kickxellaceae</taxon>
        <taxon>Coemansia</taxon>
    </lineage>
</organism>
<gene>
    <name evidence="5" type="ORF">IWW36_005284</name>
</gene>
<feature type="domain" description="RRM" evidence="4">
    <location>
        <begin position="231"/>
        <end position="310"/>
    </location>
</feature>
<dbReference type="PANTHER" id="PTHR48025">
    <property type="entry name" value="OS02G0815200 PROTEIN"/>
    <property type="match status" value="1"/>
</dbReference>
<dbReference type="Gene3D" id="3.30.70.330">
    <property type="match status" value="2"/>
</dbReference>
<proteinExistence type="predicted"/>
<dbReference type="InterPro" id="IPR000504">
    <property type="entry name" value="RRM_dom"/>
</dbReference>
<keyword evidence="6" id="KW-1185">Reference proteome</keyword>
<dbReference type="Pfam" id="PF00076">
    <property type="entry name" value="RRM_1"/>
    <property type="match status" value="2"/>
</dbReference>
<dbReference type="SUPFAM" id="SSF54928">
    <property type="entry name" value="RNA-binding domain, RBD"/>
    <property type="match status" value="2"/>
</dbReference>
<protein>
    <recommendedName>
        <fullName evidence="4">RRM domain-containing protein</fullName>
    </recommendedName>
</protein>
<dbReference type="GO" id="GO:0005634">
    <property type="term" value="C:nucleus"/>
    <property type="evidence" value="ECO:0007669"/>
    <property type="project" value="TreeGrafter"/>
</dbReference>
<feature type="region of interest" description="Disordered" evidence="3">
    <location>
        <begin position="317"/>
        <end position="349"/>
    </location>
</feature>
<dbReference type="GO" id="GO:0003729">
    <property type="term" value="F:mRNA binding"/>
    <property type="evidence" value="ECO:0007669"/>
    <property type="project" value="TreeGrafter"/>
</dbReference>
<dbReference type="Proteomes" id="UP001139887">
    <property type="component" value="Unassembled WGS sequence"/>
</dbReference>
<dbReference type="OrthoDB" id="271725at2759"/>
<feature type="region of interest" description="Disordered" evidence="3">
    <location>
        <begin position="1"/>
        <end position="20"/>
    </location>
</feature>
<sequence>MPSVGSEPSSSNTVQVPTETMPRTAEVGAVGHQQHLGYYPIYQEFSYSPPLGSPCAFPGGGAAQAQAAALAGGFTMVGGSPPTQYAYFAVGGSPTGSPQMAPLVGSPVGAGHFAVAMPGPLPMHTAGRGDEARGLDASVVDSRNVYIRNLDEDCTDEKLVEMAAPLGEIESSKSIIDSSTGKCKGYGFVKYRTEEQAARAIEAFNAQGYSSTLARDSFKAKLKRLQDRTSTNVYISNLPADIDEDRLIELLQPHMVVSARILRDGRTGAHKGAGFARMSSRESALQVIDMLKGLELPNAPGPLTPRIADSESQKMLKKQQTHVEMSSLRSNSGDSAFRSNNTSPLMWSP</sequence>
<evidence type="ECO:0000256" key="2">
    <source>
        <dbReference type="PROSITE-ProRule" id="PRU00176"/>
    </source>
</evidence>
<dbReference type="EMBL" id="JANBUW010001164">
    <property type="protein sequence ID" value="KAJ2844169.1"/>
    <property type="molecule type" value="Genomic_DNA"/>
</dbReference>
<comment type="caution">
    <text evidence="5">The sequence shown here is derived from an EMBL/GenBank/DDBJ whole genome shotgun (WGS) entry which is preliminary data.</text>
</comment>
<evidence type="ECO:0000259" key="4">
    <source>
        <dbReference type="PROSITE" id="PS50102"/>
    </source>
</evidence>
<keyword evidence="1 2" id="KW-0694">RNA-binding</keyword>
<dbReference type="InterPro" id="IPR050502">
    <property type="entry name" value="Euk_RNA-bind_prot"/>
</dbReference>
<dbReference type="InterPro" id="IPR035979">
    <property type="entry name" value="RBD_domain_sf"/>
</dbReference>
<evidence type="ECO:0000313" key="6">
    <source>
        <dbReference type="Proteomes" id="UP001139887"/>
    </source>
</evidence>
<evidence type="ECO:0000256" key="3">
    <source>
        <dbReference type="SAM" id="MobiDB-lite"/>
    </source>
</evidence>
<feature type="domain" description="RRM" evidence="4">
    <location>
        <begin position="143"/>
        <end position="227"/>
    </location>
</feature>
<evidence type="ECO:0000256" key="1">
    <source>
        <dbReference type="ARBA" id="ARBA00022884"/>
    </source>
</evidence>
<dbReference type="InterPro" id="IPR012677">
    <property type="entry name" value="Nucleotide-bd_a/b_plait_sf"/>
</dbReference>
<feature type="compositionally biased region" description="Polar residues" evidence="3">
    <location>
        <begin position="1"/>
        <end position="18"/>
    </location>
</feature>
<dbReference type="AlphaFoldDB" id="A0A9W8LX80"/>
<dbReference type="PROSITE" id="PS50102">
    <property type="entry name" value="RRM"/>
    <property type="match status" value="2"/>
</dbReference>
<feature type="compositionally biased region" description="Polar residues" evidence="3">
    <location>
        <begin position="322"/>
        <end position="349"/>
    </location>
</feature>
<reference evidence="5" key="1">
    <citation type="submission" date="2022-07" db="EMBL/GenBank/DDBJ databases">
        <title>Phylogenomic reconstructions and comparative analyses of Kickxellomycotina fungi.</title>
        <authorList>
            <person name="Reynolds N.K."/>
            <person name="Stajich J.E."/>
            <person name="Barry K."/>
            <person name="Grigoriev I.V."/>
            <person name="Crous P."/>
            <person name="Smith M.E."/>
        </authorList>
    </citation>
    <scope>NUCLEOTIDE SEQUENCE</scope>
    <source>
        <strain evidence="5">NRRL 1566</strain>
    </source>
</reference>
<name>A0A9W8LX80_9FUNG</name>
<accession>A0A9W8LX80</accession>
<feature type="non-terminal residue" evidence="5">
    <location>
        <position position="349"/>
    </location>
</feature>